<keyword evidence="2" id="KW-0808">Transferase</keyword>
<dbReference type="CDD" id="cd04179">
    <property type="entry name" value="DPM_DPG-synthase_like"/>
    <property type="match status" value="1"/>
</dbReference>
<dbReference type="Pfam" id="PF00535">
    <property type="entry name" value="Glycos_transf_2"/>
    <property type="match status" value="1"/>
</dbReference>
<dbReference type="SUPFAM" id="SSF53448">
    <property type="entry name" value="Nucleotide-diphospho-sugar transferases"/>
    <property type="match status" value="1"/>
</dbReference>
<feature type="domain" description="Glycosyltransferase 2-like" evidence="1">
    <location>
        <begin position="9"/>
        <end position="162"/>
    </location>
</feature>
<dbReference type="PANTHER" id="PTHR48090:SF7">
    <property type="entry name" value="RFBJ PROTEIN"/>
    <property type="match status" value="1"/>
</dbReference>
<dbReference type="InterPro" id="IPR050256">
    <property type="entry name" value="Glycosyltransferase_2"/>
</dbReference>
<dbReference type="PANTHER" id="PTHR48090">
    <property type="entry name" value="UNDECAPRENYL-PHOSPHATE 4-DEOXY-4-FORMAMIDO-L-ARABINOSE TRANSFERASE-RELATED"/>
    <property type="match status" value="1"/>
</dbReference>
<protein>
    <submittedName>
        <fullName evidence="2">Glycosyltransferase involved in cell wall bisynthesis</fullName>
    </submittedName>
</protein>
<reference evidence="2 3" key="1">
    <citation type="submission" date="2016-10" db="EMBL/GenBank/DDBJ databases">
        <authorList>
            <person name="de Groot N.N."/>
        </authorList>
    </citation>
    <scope>NUCLEOTIDE SEQUENCE [LARGE SCALE GENOMIC DNA]</scope>
    <source>
        <strain evidence="2 3">CGMCC 1.7005</strain>
    </source>
</reference>
<proteinExistence type="predicted"/>
<gene>
    <name evidence="2" type="ORF">SAMN05216474_2323</name>
</gene>
<dbReference type="AlphaFoldDB" id="A0A1I7AQY5"/>
<dbReference type="EMBL" id="FPAS01000003">
    <property type="protein sequence ID" value="SFT77342.1"/>
    <property type="molecule type" value="Genomic_DNA"/>
</dbReference>
<dbReference type="InterPro" id="IPR001173">
    <property type="entry name" value="Glyco_trans_2-like"/>
</dbReference>
<evidence type="ECO:0000259" key="1">
    <source>
        <dbReference type="Pfam" id="PF00535"/>
    </source>
</evidence>
<dbReference type="InterPro" id="IPR029044">
    <property type="entry name" value="Nucleotide-diphossugar_trans"/>
</dbReference>
<dbReference type="RefSeq" id="WP_090249812.1">
    <property type="nucleotide sequence ID" value="NZ_FPAS01000003.1"/>
</dbReference>
<name>A0A1I7AQY5_9FLAO</name>
<evidence type="ECO:0000313" key="3">
    <source>
        <dbReference type="Proteomes" id="UP000236454"/>
    </source>
</evidence>
<dbReference type="STRING" id="477690.SAMN05216474_2323"/>
<dbReference type="GO" id="GO:0016740">
    <property type="term" value="F:transferase activity"/>
    <property type="evidence" value="ECO:0007669"/>
    <property type="project" value="UniProtKB-KW"/>
</dbReference>
<dbReference type="Gene3D" id="3.90.550.10">
    <property type="entry name" value="Spore Coat Polysaccharide Biosynthesis Protein SpsA, Chain A"/>
    <property type="match status" value="1"/>
</dbReference>
<keyword evidence="3" id="KW-1185">Reference proteome</keyword>
<dbReference type="OrthoDB" id="9797819at2"/>
<dbReference type="Proteomes" id="UP000236454">
    <property type="component" value="Unassembled WGS sequence"/>
</dbReference>
<evidence type="ECO:0000313" key="2">
    <source>
        <dbReference type="EMBL" id="SFT77342.1"/>
    </source>
</evidence>
<organism evidence="2 3">
    <name type="scientific">Lishizhenia tianjinensis</name>
    <dbReference type="NCBI Taxonomy" id="477690"/>
    <lineage>
        <taxon>Bacteria</taxon>
        <taxon>Pseudomonadati</taxon>
        <taxon>Bacteroidota</taxon>
        <taxon>Flavobacteriia</taxon>
        <taxon>Flavobacteriales</taxon>
        <taxon>Crocinitomicaceae</taxon>
        <taxon>Lishizhenia</taxon>
    </lineage>
</organism>
<sequence>MRNTPIINVVIPAFNEEKSIAKVIGDIDRNLVDEVIVVNNNSTDNTVQVAQEAGAVVLTEKRKGYGYACLLGIERTIANQADIVVFLDGDYSDYPQQIIEVVTPILENEMDMVIGSRALGNREKGSMTPQQVFGNWLATRLMKIFYGASFTDLGPFRAIKSTSLAKLKMADKTYGWTIEMQIKAAKHKMRFCEVPVKYRKRIGVSKVSGTVKGTIMAGIKIIGAVFKYKFTNK</sequence>
<accession>A0A1I7AQY5</accession>